<accession>A0A9Q1C2P5</accession>
<organism evidence="5 6">
    <name type="scientific">Holothuria leucospilota</name>
    <name type="common">Black long sea cucumber</name>
    <name type="synonym">Mertensiothuria leucospilota</name>
    <dbReference type="NCBI Taxonomy" id="206669"/>
    <lineage>
        <taxon>Eukaryota</taxon>
        <taxon>Metazoa</taxon>
        <taxon>Echinodermata</taxon>
        <taxon>Eleutherozoa</taxon>
        <taxon>Echinozoa</taxon>
        <taxon>Holothuroidea</taxon>
        <taxon>Aspidochirotacea</taxon>
        <taxon>Aspidochirotida</taxon>
        <taxon>Holothuriidae</taxon>
        <taxon>Holothuria</taxon>
    </lineage>
</organism>
<dbReference type="Pfam" id="PF23046">
    <property type="entry name" value="tSH3-B_UBE2O"/>
    <property type="match status" value="1"/>
</dbReference>
<dbReference type="PANTHER" id="PTHR46116:SF15">
    <property type="entry name" value="(E3-INDEPENDENT) E2 UBIQUITIN-CONJUGATING ENZYME"/>
    <property type="match status" value="1"/>
</dbReference>
<evidence type="ECO:0000256" key="1">
    <source>
        <dbReference type="ARBA" id="ARBA00022679"/>
    </source>
</evidence>
<name>A0A9Q1C2P5_HOLLE</name>
<feature type="compositionally biased region" description="Basic and acidic residues" evidence="3">
    <location>
        <begin position="862"/>
        <end position="908"/>
    </location>
</feature>
<dbReference type="Pfam" id="PF23044">
    <property type="entry name" value="SH3-C_UBE2O"/>
    <property type="match status" value="1"/>
</dbReference>
<dbReference type="PROSITE" id="PS50127">
    <property type="entry name" value="UBC_2"/>
    <property type="match status" value="1"/>
</dbReference>
<keyword evidence="1" id="KW-0808">Transferase</keyword>
<dbReference type="Pfam" id="PF00179">
    <property type="entry name" value="UQ_con"/>
    <property type="match status" value="1"/>
</dbReference>
<feature type="region of interest" description="Disordered" evidence="3">
    <location>
        <begin position="540"/>
        <end position="609"/>
    </location>
</feature>
<feature type="compositionally biased region" description="Basic residues" evidence="3">
    <location>
        <begin position="582"/>
        <end position="604"/>
    </location>
</feature>
<dbReference type="InterPro" id="IPR057733">
    <property type="entry name" value="UBE2O-like_SH3-B"/>
</dbReference>
<feature type="region of interest" description="Disordered" evidence="3">
    <location>
        <begin position="248"/>
        <end position="270"/>
    </location>
</feature>
<dbReference type="PANTHER" id="PTHR46116">
    <property type="entry name" value="(E3-INDEPENDENT) E2 UBIQUITIN-CONJUGATING ENZYME"/>
    <property type="match status" value="1"/>
</dbReference>
<sequence>MSNQLFSEDVIRRVQGNKLRLGLVLENYDNTSDEGESDTDSDSSSDGDVPKSKKGHLLVAWYPKGRTEVIPHQEVELYDRSLLAGDVVQRSNCDSSSGQLGTVRMVHVTCNLQVQSTKQVIYNVSSAKIQQITPFYIGTTVLLDSWIGEVQDTSTEIIVILKNGARCALTENAASKLTDIHDFAAEESVFGEDDGFYPGQTLRGRASVFKSARWLSGQQPILSSKAHMRVTVEEVNLTSLQVRWQTRGLSSSTGGHEEDSLPPSTRISGSQLKRAKPLKYFLADKVQVGDKGMYQIHESDIISPNAVPRGSQLCYKKPTSLKSHGNKNGKITVVKEGEVDNSDILHGTGETASNVVKTPGSSESSISGKQEVTDVKPKDVSASNTESLCKEKDKDVSIHNRQKSVKCHKSKADRLQGKLDQIVGEKEDLVEKAHKVKSDLSRDVELLFDLHKDLCEASDSIVELTKSFQPLVSKSSGKSADEVKQRIKGLEESHAKLQEQICLTQDLLRDSEKSLDDLEVVNLRAETILDDAKRAQMKALQKSGKELHDGKLGASCEESSNDELDDSGSDGSSQSSTEQQGKARKSATSHRKKKKGRGTGRKRMTGASLKPGDTVCVEITHTHTLVDVEWQDGTMGVNIEASSLTPVDLLEDMHFFPGDFVSRCDEEQENVYGVVRSLDYNERTCLVLWIRRPTQQKNIPEEICREEISVYDLVPHPDFQINIGETVVRIAYSTSYSSEEDTKTKDEKPVAGQVRWVTEDGKIHVAWVDGSESSVYPQDLYLMEGDSSISSGSDAEEDGWIDEELPVNQSEGDASSSSWETASDLSEEEKNKSDHPETRNALKEEGRDEEDTTEGGAGAEEENGKSEGNDCKGEEDLKSDAEEKGDGNSSHERMNGLHKTDSGAAAEVKKQSVLEEVSQLLDDTISTIEKGDGTVSVTGMASDGIPSSDGKCEPPLNSKAASVVIHEQGGSDDESKMSPAVTIESQEPSSGVTASGIQAYFTVMETAPSSHHFISVSVQPSDQKKFASALKKEVQLLQTSLPPGINVKMFEDKMHLFSALIEGPVSTPYEDCLFYFDGYLPDSYPRKPPVVHYHAYCPGKLNPNLYNEGKICLSLLDTWTGKGSEVWTGKSNLLQLLVSIQGLILNSEPYFNEAGYDRHRGSAHGAENSRMYNETAIIKVVQSLTNLITNPPEIFKEETLQFCKVHIPRLTSRLKGWLHQSTEHSAENINPDFPLFPLSRGFVLSARHVTENLVSKWKDICSTDTQR</sequence>
<reference evidence="5" key="1">
    <citation type="submission" date="2021-10" db="EMBL/GenBank/DDBJ databases">
        <title>Tropical sea cucumber genome reveals ecological adaptation and Cuvierian tubules defense mechanism.</title>
        <authorList>
            <person name="Chen T."/>
        </authorList>
    </citation>
    <scope>NUCLEOTIDE SEQUENCE</scope>
    <source>
        <strain evidence="5">Nanhai2018</strain>
        <tissue evidence="5">Muscle</tissue>
    </source>
</reference>
<comment type="caution">
    <text evidence="5">The sequence shown here is derived from an EMBL/GenBank/DDBJ whole genome shotgun (WGS) entry which is preliminary data.</text>
</comment>
<dbReference type="AlphaFoldDB" id="A0A9Q1C2P5"/>
<dbReference type="CDD" id="cd23837">
    <property type="entry name" value="UBCc_UBE2O"/>
    <property type="match status" value="1"/>
</dbReference>
<feature type="compositionally biased region" description="Basic and acidic residues" evidence="3">
    <location>
        <begin position="828"/>
        <end position="846"/>
    </location>
</feature>
<dbReference type="InterPro" id="IPR057734">
    <property type="entry name" value="UBE2O-like_SH3-C"/>
</dbReference>
<dbReference type="EMBL" id="JAIZAY010000008">
    <property type="protein sequence ID" value="KAJ8037502.1"/>
    <property type="molecule type" value="Genomic_DNA"/>
</dbReference>
<keyword evidence="6" id="KW-1185">Reference proteome</keyword>
<evidence type="ECO:0000259" key="4">
    <source>
        <dbReference type="PROSITE" id="PS50127"/>
    </source>
</evidence>
<dbReference type="Gene3D" id="3.10.110.10">
    <property type="entry name" value="Ubiquitin Conjugating Enzyme"/>
    <property type="match status" value="1"/>
</dbReference>
<feature type="compositionally biased region" description="Acidic residues" evidence="3">
    <location>
        <begin position="559"/>
        <end position="568"/>
    </location>
</feature>
<dbReference type="InterPro" id="IPR000608">
    <property type="entry name" value="UBC"/>
</dbReference>
<feature type="region of interest" description="Disordered" evidence="3">
    <location>
        <begin position="966"/>
        <end position="990"/>
    </location>
</feature>
<feature type="compositionally biased region" description="Polar residues" evidence="3">
    <location>
        <begin position="350"/>
        <end position="370"/>
    </location>
</feature>
<evidence type="ECO:0000256" key="2">
    <source>
        <dbReference type="ARBA" id="ARBA00022786"/>
    </source>
</evidence>
<dbReference type="SUPFAM" id="SSF54495">
    <property type="entry name" value="UBC-like"/>
    <property type="match status" value="1"/>
</dbReference>
<dbReference type="SMART" id="SM00212">
    <property type="entry name" value="UBCc"/>
    <property type="match status" value="1"/>
</dbReference>
<evidence type="ECO:0000313" key="5">
    <source>
        <dbReference type="EMBL" id="KAJ8037502.1"/>
    </source>
</evidence>
<feature type="domain" description="UBC core" evidence="4">
    <location>
        <begin position="1025"/>
        <end position="1185"/>
    </location>
</feature>
<feature type="compositionally biased region" description="Acidic residues" evidence="3">
    <location>
        <begin position="31"/>
        <end position="45"/>
    </location>
</feature>
<protein>
    <submittedName>
        <fullName evidence="5">(E3-independent) E2 ubiquitin-conjugating enzyme UBE2O</fullName>
    </submittedName>
</protein>
<dbReference type="OrthoDB" id="47801at2759"/>
<dbReference type="Proteomes" id="UP001152320">
    <property type="component" value="Chromosome 8"/>
</dbReference>
<dbReference type="Pfam" id="PF23043">
    <property type="entry name" value="SH3-B_UBE2O"/>
    <property type="match status" value="1"/>
</dbReference>
<gene>
    <name evidence="5" type="ORF">HOLleu_18330</name>
</gene>
<feature type="compositionally biased region" description="Low complexity" evidence="3">
    <location>
        <begin position="569"/>
        <end position="580"/>
    </location>
</feature>
<feature type="region of interest" description="Disordered" evidence="3">
    <location>
        <begin position="342"/>
        <end position="387"/>
    </location>
</feature>
<feature type="region of interest" description="Disordered" evidence="3">
    <location>
        <begin position="29"/>
        <end position="52"/>
    </location>
</feature>
<evidence type="ECO:0000313" key="6">
    <source>
        <dbReference type="Proteomes" id="UP001152320"/>
    </source>
</evidence>
<feature type="compositionally biased region" description="Polar residues" evidence="3">
    <location>
        <begin position="807"/>
        <end position="824"/>
    </location>
</feature>
<keyword evidence="2" id="KW-0833">Ubl conjugation pathway</keyword>
<dbReference type="InterPro" id="IPR057735">
    <property type="entry name" value="UBE2O-like_tSH3-B"/>
</dbReference>
<dbReference type="GO" id="GO:0061631">
    <property type="term" value="F:ubiquitin conjugating enzyme activity"/>
    <property type="evidence" value="ECO:0007669"/>
    <property type="project" value="TreeGrafter"/>
</dbReference>
<dbReference type="InterPro" id="IPR016135">
    <property type="entry name" value="UBQ-conjugating_enzyme/RWD"/>
</dbReference>
<feature type="region of interest" description="Disordered" evidence="3">
    <location>
        <begin position="807"/>
        <end position="908"/>
    </location>
</feature>
<evidence type="ECO:0000256" key="3">
    <source>
        <dbReference type="SAM" id="MobiDB-lite"/>
    </source>
</evidence>
<proteinExistence type="predicted"/>